<organism evidence="1 2">
    <name type="scientific">Austropuccinia psidii MF-1</name>
    <dbReference type="NCBI Taxonomy" id="1389203"/>
    <lineage>
        <taxon>Eukaryota</taxon>
        <taxon>Fungi</taxon>
        <taxon>Dikarya</taxon>
        <taxon>Basidiomycota</taxon>
        <taxon>Pucciniomycotina</taxon>
        <taxon>Pucciniomycetes</taxon>
        <taxon>Pucciniales</taxon>
        <taxon>Sphaerophragmiaceae</taxon>
        <taxon>Austropuccinia</taxon>
    </lineage>
</organism>
<sequence>MVFWLSCLCSGFESQADTSKGTNQRTEKACPEPEDLEENTLDIVVDGKTLREIIPTVPFTFQFNRNLKPEDCKDMDQFLQLHQLLKDLFQWSMDNKGFNLASYWEEVEASLQRICVKEIDFKDLMVISKGWNPT</sequence>
<protein>
    <submittedName>
        <fullName evidence="1">Uncharacterized protein</fullName>
    </submittedName>
</protein>
<dbReference type="EMBL" id="AVOT02004869">
    <property type="protein sequence ID" value="MBW0477592.1"/>
    <property type="molecule type" value="Genomic_DNA"/>
</dbReference>
<evidence type="ECO:0000313" key="2">
    <source>
        <dbReference type="Proteomes" id="UP000765509"/>
    </source>
</evidence>
<evidence type="ECO:0000313" key="1">
    <source>
        <dbReference type="EMBL" id="MBW0477592.1"/>
    </source>
</evidence>
<comment type="caution">
    <text evidence="1">The sequence shown here is derived from an EMBL/GenBank/DDBJ whole genome shotgun (WGS) entry which is preliminary data.</text>
</comment>
<reference evidence="1" key="1">
    <citation type="submission" date="2021-03" db="EMBL/GenBank/DDBJ databases">
        <title>Draft genome sequence of rust myrtle Austropuccinia psidii MF-1, a brazilian biotype.</title>
        <authorList>
            <person name="Quecine M.C."/>
            <person name="Pachon D.M.R."/>
            <person name="Bonatelli M.L."/>
            <person name="Correr F.H."/>
            <person name="Franceschini L.M."/>
            <person name="Leite T.F."/>
            <person name="Margarido G.R.A."/>
            <person name="Almeida C.A."/>
            <person name="Ferrarezi J.A."/>
            <person name="Labate C.A."/>
        </authorList>
    </citation>
    <scope>NUCLEOTIDE SEQUENCE</scope>
    <source>
        <strain evidence="1">MF-1</strain>
    </source>
</reference>
<proteinExistence type="predicted"/>
<name>A0A9Q3C5M9_9BASI</name>
<dbReference type="Proteomes" id="UP000765509">
    <property type="component" value="Unassembled WGS sequence"/>
</dbReference>
<accession>A0A9Q3C5M9</accession>
<dbReference type="AlphaFoldDB" id="A0A9Q3C5M9"/>
<gene>
    <name evidence="1" type="ORF">O181_017307</name>
</gene>
<keyword evidence="2" id="KW-1185">Reference proteome</keyword>